<feature type="domain" description="Alpha-glycerophosphate oxidase C-terminal" evidence="10">
    <location>
        <begin position="454"/>
        <end position="597"/>
    </location>
</feature>
<accession>A0A250WV52</accession>
<evidence type="ECO:0000259" key="10">
    <source>
        <dbReference type="Pfam" id="PF16901"/>
    </source>
</evidence>
<dbReference type="SUPFAM" id="SSF54373">
    <property type="entry name" value="FAD-linked reductases, C-terminal domain"/>
    <property type="match status" value="1"/>
</dbReference>
<organism evidence="11 12">
    <name type="scientific">Chlamydomonas eustigma</name>
    <dbReference type="NCBI Taxonomy" id="1157962"/>
    <lineage>
        <taxon>Eukaryota</taxon>
        <taxon>Viridiplantae</taxon>
        <taxon>Chlorophyta</taxon>
        <taxon>core chlorophytes</taxon>
        <taxon>Chlorophyceae</taxon>
        <taxon>CS clade</taxon>
        <taxon>Chlamydomonadales</taxon>
        <taxon>Chlamydomonadaceae</taxon>
        <taxon>Chlamydomonas</taxon>
    </lineage>
</organism>
<evidence type="ECO:0000256" key="1">
    <source>
        <dbReference type="ARBA" id="ARBA00001974"/>
    </source>
</evidence>
<evidence type="ECO:0000313" key="11">
    <source>
        <dbReference type="EMBL" id="GAX74717.1"/>
    </source>
</evidence>
<name>A0A250WV52_9CHLO</name>
<dbReference type="InterPro" id="IPR038299">
    <property type="entry name" value="DAO_C_sf"/>
</dbReference>
<keyword evidence="12" id="KW-1185">Reference proteome</keyword>
<dbReference type="Gene3D" id="3.30.9.10">
    <property type="entry name" value="D-Amino Acid Oxidase, subunit A, domain 2"/>
    <property type="match status" value="1"/>
</dbReference>
<dbReference type="Gene3D" id="3.50.50.60">
    <property type="entry name" value="FAD/NAD(P)-binding domain"/>
    <property type="match status" value="1"/>
</dbReference>
<feature type="chain" id="PRO_5012942222" description="Glycerol-3-phosphate dehydrogenase" evidence="8">
    <location>
        <begin position="18"/>
        <end position="616"/>
    </location>
</feature>
<dbReference type="GO" id="GO:0005739">
    <property type="term" value="C:mitochondrion"/>
    <property type="evidence" value="ECO:0007669"/>
    <property type="project" value="TreeGrafter"/>
</dbReference>
<evidence type="ECO:0000256" key="2">
    <source>
        <dbReference type="ARBA" id="ARBA00007330"/>
    </source>
</evidence>
<dbReference type="Pfam" id="PF01266">
    <property type="entry name" value="DAO"/>
    <property type="match status" value="1"/>
</dbReference>
<evidence type="ECO:0000259" key="9">
    <source>
        <dbReference type="Pfam" id="PF01266"/>
    </source>
</evidence>
<dbReference type="PANTHER" id="PTHR11985">
    <property type="entry name" value="GLYCEROL-3-PHOSPHATE DEHYDROGENASE"/>
    <property type="match status" value="1"/>
</dbReference>
<comment type="catalytic activity">
    <reaction evidence="7">
        <text>a quinone + sn-glycerol 3-phosphate = dihydroxyacetone phosphate + a quinol</text>
        <dbReference type="Rhea" id="RHEA:18977"/>
        <dbReference type="ChEBI" id="CHEBI:24646"/>
        <dbReference type="ChEBI" id="CHEBI:57597"/>
        <dbReference type="ChEBI" id="CHEBI:57642"/>
        <dbReference type="ChEBI" id="CHEBI:132124"/>
        <dbReference type="EC" id="1.1.5.3"/>
    </reaction>
</comment>
<dbReference type="PROSITE" id="PS00978">
    <property type="entry name" value="FAD_G3PDH_2"/>
    <property type="match status" value="1"/>
</dbReference>
<keyword evidence="5" id="KW-0274">FAD</keyword>
<evidence type="ECO:0000256" key="3">
    <source>
        <dbReference type="ARBA" id="ARBA00013029"/>
    </source>
</evidence>
<evidence type="ECO:0000256" key="5">
    <source>
        <dbReference type="ARBA" id="ARBA00022827"/>
    </source>
</evidence>
<dbReference type="Pfam" id="PF16901">
    <property type="entry name" value="DAO_C"/>
    <property type="match status" value="1"/>
</dbReference>
<dbReference type="InterPro" id="IPR036188">
    <property type="entry name" value="FAD/NAD-bd_sf"/>
</dbReference>
<evidence type="ECO:0000256" key="4">
    <source>
        <dbReference type="ARBA" id="ARBA00022630"/>
    </source>
</evidence>
<dbReference type="Proteomes" id="UP000232323">
    <property type="component" value="Unassembled WGS sequence"/>
</dbReference>
<dbReference type="EC" id="1.1.5.3" evidence="3 7"/>
<dbReference type="SUPFAM" id="SSF51905">
    <property type="entry name" value="FAD/NAD(P)-binding domain"/>
    <property type="match status" value="1"/>
</dbReference>
<protein>
    <recommendedName>
        <fullName evidence="3 7">Glycerol-3-phosphate dehydrogenase</fullName>
        <ecNumber evidence="3 7">1.1.5.3</ecNumber>
    </recommendedName>
</protein>
<dbReference type="InterPro" id="IPR006076">
    <property type="entry name" value="FAD-dep_OxRdtase"/>
</dbReference>
<reference evidence="11 12" key="1">
    <citation type="submission" date="2017-08" db="EMBL/GenBank/DDBJ databases">
        <title>Acidophilic green algal genome provides insights into adaptation to an acidic environment.</title>
        <authorList>
            <person name="Hirooka S."/>
            <person name="Hirose Y."/>
            <person name="Kanesaki Y."/>
            <person name="Higuchi S."/>
            <person name="Fujiwara T."/>
            <person name="Onuma R."/>
            <person name="Era A."/>
            <person name="Ohbayashi R."/>
            <person name="Uzuka A."/>
            <person name="Nozaki H."/>
            <person name="Yoshikawa H."/>
            <person name="Miyagishima S.Y."/>
        </authorList>
    </citation>
    <scope>NUCLEOTIDE SEQUENCE [LARGE SCALE GENOMIC DNA]</scope>
    <source>
        <strain evidence="11 12">NIES-2499</strain>
    </source>
</reference>
<evidence type="ECO:0000256" key="7">
    <source>
        <dbReference type="RuleBase" id="RU361217"/>
    </source>
</evidence>
<keyword evidence="8" id="KW-0732">Signal</keyword>
<dbReference type="GO" id="GO:0004368">
    <property type="term" value="F:glycerol-3-phosphate dehydrogenase (quinone) activity"/>
    <property type="evidence" value="ECO:0007669"/>
    <property type="project" value="UniProtKB-EC"/>
</dbReference>
<feature type="signal peptide" evidence="8">
    <location>
        <begin position="1"/>
        <end position="17"/>
    </location>
</feature>
<gene>
    <name evidence="11" type="ORF">CEUSTIGMA_g2165.t1</name>
</gene>
<dbReference type="PROSITE" id="PS00977">
    <property type="entry name" value="FAD_G3PDH_1"/>
    <property type="match status" value="1"/>
</dbReference>
<dbReference type="EMBL" id="BEGY01000009">
    <property type="protein sequence ID" value="GAX74717.1"/>
    <property type="molecule type" value="Genomic_DNA"/>
</dbReference>
<dbReference type="PANTHER" id="PTHR11985:SF15">
    <property type="entry name" value="GLYCEROL-3-PHOSPHATE DEHYDROGENASE, MITOCHONDRIAL"/>
    <property type="match status" value="1"/>
</dbReference>
<dbReference type="InterPro" id="IPR000447">
    <property type="entry name" value="G3P_DH_FAD-dep"/>
</dbReference>
<dbReference type="AlphaFoldDB" id="A0A250WV52"/>
<dbReference type="InterPro" id="IPR031656">
    <property type="entry name" value="DAO_C"/>
</dbReference>
<comment type="caution">
    <text evidence="11">The sequence shown here is derived from an EMBL/GenBank/DDBJ whole genome shotgun (WGS) entry which is preliminary data.</text>
</comment>
<proteinExistence type="inferred from homology"/>
<comment type="cofactor">
    <cofactor evidence="1 7">
        <name>FAD</name>
        <dbReference type="ChEBI" id="CHEBI:57692"/>
    </cofactor>
</comment>
<dbReference type="PRINTS" id="PR01001">
    <property type="entry name" value="FADG3PDH"/>
</dbReference>
<evidence type="ECO:0000256" key="6">
    <source>
        <dbReference type="ARBA" id="ARBA00023002"/>
    </source>
</evidence>
<feature type="domain" description="FAD dependent oxidoreductase" evidence="9">
    <location>
        <begin position="62"/>
        <end position="430"/>
    </location>
</feature>
<dbReference type="Gene3D" id="1.10.8.870">
    <property type="entry name" value="Alpha-glycerophosphate oxidase, cap domain"/>
    <property type="match status" value="1"/>
</dbReference>
<evidence type="ECO:0000313" key="12">
    <source>
        <dbReference type="Proteomes" id="UP000232323"/>
    </source>
</evidence>
<keyword evidence="6 7" id="KW-0560">Oxidoreductase</keyword>
<evidence type="ECO:0000256" key="8">
    <source>
        <dbReference type="SAM" id="SignalP"/>
    </source>
</evidence>
<comment type="similarity">
    <text evidence="2 7">Belongs to the FAD-dependent glycerol-3-phosphate dehydrogenase family.</text>
</comment>
<dbReference type="GO" id="GO:0006072">
    <property type="term" value="P:glycerol-3-phosphate metabolic process"/>
    <property type="evidence" value="ECO:0007669"/>
    <property type="project" value="UniProtKB-UniRule"/>
</dbReference>
<sequence>MLRGKLMLGSLIAGTGGLLLNSTNFNGTTAESSDLSNLSGPIPTRSQQLSRIRGSTRESPFDLFIIGGGATGAGCALDAATRGLKTVLIEREDFGSGTSSKSTKLVHGGVRYLEKAVFNLDLSQLKLVYEALHERLYFLRNASYLAHPLPILTPCYQWWEVPYYWAGLKAYDLVAGSTNLIMSKFIGATESLSLLPTLAAKSPINGSPLKGSVLYYDGQFDDSRMNVVLACSAAAAGAAVVNHVECKELIKNSEGQIIGARCFDHFAQEPVEVYAKVVVNAAGPFVDGVRKLSDPSAANTVMGSSGTHITLPEFYGSQTVGMIIPQTRDGRVLFMLPWQGCLIAGTTDEKCSISAHPHGTQDEVNFILESLSDILGLKVAPSDVQSVWTGIRPLASNPKAQDTQNIVRDHVIYTDDDGLITVTGGKWTTYRRMAKETVDAAISTGRLPRCERPCQTSHLKLRGAEKYSPTSYAQLSQQYQQIVDNHLPEATKRGPLLLSEPQVDSSVLRHLATSYGDRSSLILSIAKEKGLGKRLHPKHPVLEAEVAYCVKHEMCETVEDFLMRRTRLAFIDAAAALESVPSVVKIMSKECGWSGKREQNELQKASQCILHDFFVS</sequence>
<dbReference type="OrthoDB" id="264015at2759"/>
<keyword evidence="4 7" id="KW-0285">Flavoprotein</keyword>
<dbReference type="STRING" id="1157962.A0A250WV52"/>